<proteinExistence type="predicted"/>
<feature type="compositionally biased region" description="Basic and acidic residues" evidence="1">
    <location>
        <begin position="58"/>
        <end position="71"/>
    </location>
</feature>
<gene>
    <name evidence="2" type="ORF">CRENBAI_018364</name>
</gene>
<accession>A0AAV9RD20</accession>
<feature type="compositionally biased region" description="Basic residues" evidence="1">
    <location>
        <begin position="1"/>
        <end position="15"/>
    </location>
</feature>
<evidence type="ECO:0008006" key="4">
    <source>
        <dbReference type="Google" id="ProtNLM"/>
    </source>
</evidence>
<protein>
    <recommendedName>
        <fullName evidence="4">Prolactin receptor</fullName>
    </recommendedName>
</protein>
<dbReference type="AlphaFoldDB" id="A0AAV9RD20"/>
<sequence>MPAKQKHHSQAKPRFPRATATPHILPYIGRGTVKTTNPKHTPSTRNHPSDKQTPPQYEAEKPDATAEHSDARPAAPTLGAQSRCAKDHPAKLRDVACSSYEHTWYPPGKDILQALHVLSQSSLTPVEVTRGLDFDTSICHRPCEF</sequence>
<evidence type="ECO:0000313" key="2">
    <source>
        <dbReference type="EMBL" id="KAK5606577.1"/>
    </source>
</evidence>
<evidence type="ECO:0000256" key="1">
    <source>
        <dbReference type="SAM" id="MobiDB-lite"/>
    </source>
</evidence>
<evidence type="ECO:0000313" key="3">
    <source>
        <dbReference type="Proteomes" id="UP001311232"/>
    </source>
</evidence>
<dbReference type="EMBL" id="JAHHUM010002061">
    <property type="protein sequence ID" value="KAK5606577.1"/>
    <property type="molecule type" value="Genomic_DNA"/>
</dbReference>
<reference evidence="2 3" key="1">
    <citation type="submission" date="2021-06" db="EMBL/GenBank/DDBJ databases">
        <authorList>
            <person name="Palmer J.M."/>
        </authorList>
    </citation>
    <scope>NUCLEOTIDE SEQUENCE [LARGE SCALE GENOMIC DNA]</scope>
    <source>
        <strain evidence="2 3">MEX-2019</strain>
        <tissue evidence="2">Muscle</tissue>
    </source>
</reference>
<name>A0AAV9RD20_9TELE</name>
<keyword evidence="3" id="KW-1185">Reference proteome</keyword>
<dbReference type="Proteomes" id="UP001311232">
    <property type="component" value="Unassembled WGS sequence"/>
</dbReference>
<feature type="compositionally biased region" description="Polar residues" evidence="1">
    <location>
        <begin position="33"/>
        <end position="55"/>
    </location>
</feature>
<feature type="region of interest" description="Disordered" evidence="1">
    <location>
        <begin position="1"/>
        <end position="88"/>
    </location>
</feature>
<comment type="caution">
    <text evidence="2">The sequence shown here is derived from an EMBL/GenBank/DDBJ whole genome shotgun (WGS) entry which is preliminary data.</text>
</comment>
<organism evidence="2 3">
    <name type="scientific">Crenichthys baileyi</name>
    <name type="common">White River springfish</name>
    <dbReference type="NCBI Taxonomy" id="28760"/>
    <lineage>
        <taxon>Eukaryota</taxon>
        <taxon>Metazoa</taxon>
        <taxon>Chordata</taxon>
        <taxon>Craniata</taxon>
        <taxon>Vertebrata</taxon>
        <taxon>Euteleostomi</taxon>
        <taxon>Actinopterygii</taxon>
        <taxon>Neopterygii</taxon>
        <taxon>Teleostei</taxon>
        <taxon>Neoteleostei</taxon>
        <taxon>Acanthomorphata</taxon>
        <taxon>Ovalentaria</taxon>
        <taxon>Atherinomorphae</taxon>
        <taxon>Cyprinodontiformes</taxon>
        <taxon>Goodeidae</taxon>
        <taxon>Crenichthys</taxon>
    </lineage>
</organism>